<keyword evidence="1" id="KW-1133">Transmembrane helix</keyword>
<accession>A0A7C4CBQ3</accession>
<protein>
    <submittedName>
        <fullName evidence="2">DUF502 domain-containing protein</fullName>
    </submittedName>
</protein>
<comment type="caution">
    <text evidence="2">The sequence shown here is derived from an EMBL/GenBank/DDBJ whole genome shotgun (WGS) entry which is preliminary data.</text>
</comment>
<gene>
    <name evidence="2" type="ORF">ENS41_02600</name>
</gene>
<evidence type="ECO:0000313" key="2">
    <source>
        <dbReference type="EMBL" id="HGK27827.1"/>
    </source>
</evidence>
<proteinExistence type="predicted"/>
<dbReference type="EMBL" id="DSUT01000044">
    <property type="protein sequence ID" value="HGK27827.1"/>
    <property type="molecule type" value="Genomic_DNA"/>
</dbReference>
<feature type="transmembrane region" description="Helical" evidence="1">
    <location>
        <begin position="49"/>
        <end position="73"/>
    </location>
</feature>
<reference evidence="2" key="1">
    <citation type="journal article" date="2020" name="mSystems">
        <title>Genome- and Community-Level Interaction Insights into Carbon Utilization and Element Cycling Functions of Hydrothermarchaeota in Hydrothermal Sediment.</title>
        <authorList>
            <person name="Zhou Z."/>
            <person name="Liu Y."/>
            <person name="Xu W."/>
            <person name="Pan J."/>
            <person name="Luo Z.H."/>
            <person name="Li M."/>
        </authorList>
    </citation>
    <scope>NUCLEOTIDE SEQUENCE [LARGE SCALE GENOMIC DNA]</scope>
    <source>
        <strain evidence="2">SpSt-488</strain>
    </source>
</reference>
<evidence type="ECO:0000256" key="1">
    <source>
        <dbReference type="SAM" id="Phobius"/>
    </source>
</evidence>
<dbReference type="InterPro" id="IPR007462">
    <property type="entry name" value="COV1-like"/>
</dbReference>
<keyword evidence="1" id="KW-0472">Membrane</keyword>
<dbReference type="Pfam" id="PF04367">
    <property type="entry name" value="DUF502"/>
    <property type="match status" value="1"/>
</dbReference>
<sequence length="206" mass="22690">MSRLRRYFLTGLATLLPLGLTVFVGWFMIANLGRILRPLLVLAPWIQHLPGWVVSFAGFVGVVVFTVVVGALTSGIVGREFVRWLDGVFQRLPLAKEVYGSARQLTDAVFVRRSSLRKTVLAEYPRPGIYAVGFLTSEERVVLPDGRSALMVFFPTSPNPTSGWLALIPETEVRDAGMSIEEGLKFVVSGGLVRPADFGRRPESRG</sequence>
<feature type="transmembrane region" description="Helical" evidence="1">
    <location>
        <begin position="7"/>
        <end position="29"/>
    </location>
</feature>
<keyword evidence="1" id="KW-0812">Transmembrane</keyword>
<dbReference type="AlphaFoldDB" id="A0A7C4CBQ3"/>
<dbReference type="PANTHER" id="PTHR31876">
    <property type="entry name" value="COV-LIKE PROTEIN 1"/>
    <property type="match status" value="1"/>
</dbReference>
<organism evidence="2">
    <name type="scientific">candidate division WOR-3 bacterium</name>
    <dbReference type="NCBI Taxonomy" id="2052148"/>
    <lineage>
        <taxon>Bacteria</taxon>
        <taxon>Bacteria division WOR-3</taxon>
    </lineage>
</organism>
<dbReference type="PANTHER" id="PTHR31876:SF26">
    <property type="entry name" value="PROTEIN LIKE COV 2"/>
    <property type="match status" value="1"/>
</dbReference>
<name>A0A7C4CBQ3_UNCW3</name>